<evidence type="ECO:0000313" key="3">
    <source>
        <dbReference type="Proteomes" id="UP000007305"/>
    </source>
</evidence>
<dbReference type="EnsemblPlants" id="Zm00001eb087400_T001">
    <property type="protein sequence ID" value="Zm00001eb087400_P001"/>
    <property type="gene ID" value="Zm00001eb087400"/>
</dbReference>
<organism evidence="1">
    <name type="scientific">Zea mays</name>
    <name type="common">Maize</name>
    <dbReference type="NCBI Taxonomy" id="4577"/>
    <lineage>
        <taxon>Eukaryota</taxon>
        <taxon>Viridiplantae</taxon>
        <taxon>Streptophyta</taxon>
        <taxon>Embryophyta</taxon>
        <taxon>Tracheophyta</taxon>
        <taxon>Spermatophyta</taxon>
        <taxon>Magnoliopsida</taxon>
        <taxon>Liliopsida</taxon>
        <taxon>Poales</taxon>
        <taxon>Poaceae</taxon>
        <taxon>PACMAD clade</taxon>
        <taxon>Panicoideae</taxon>
        <taxon>Andropogonodae</taxon>
        <taxon>Andropogoneae</taxon>
        <taxon>Tripsacinae</taxon>
        <taxon>Zea</taxon>
    </lineage>
</organism>
<name>B4FA82_MAIZE</name>
<dbReference type="AlphaFoldDB" id="B4FA82"/>
<reference evidence="2" key="3">
    <citation type="submission" date="2019-07" db="EMBL/GenBank/DDBJ databases">
        <authorList>
            <person name="Seetharam A."/>
            <person name="Woodhouse M."/>
            <person name="Cannon E."/>
        </authorList>
    </citation>
    <scope>NUCLEOTIDE SEQUENCE [LARGE SCALE GENOMIC DNA]</scope>
    <source>
        <strain evidence="2">cv. B73</strain>
    </source>
</reference>
<reference evidence="2" key="4">
    <citation type="submission" date="2021-05" db="UniProtKB">
        <authorList>
            <consortium name="EnsemblPlants"/>
        </authorList>
    </citation>
    <scope>IDENTIFICATION</scope>
    <source>
        <strain evidence="2">cv. B73</strain>
    </source>
</reference>
<reference evidence="3" key="2">
    <citation type="submission" date="2015-12" db="EMBL/GenBank/DDBJ databases">
        <title>Update maize B73 reference genome by single molecule sequencing technologies.</title>
        <authorList>
            <consortium name="Maize Genome Sequencing Project"/>
            <person name="Ware D."/>
        </authorList>
    </citation>
    <scope>NUCLEOTIDE SEQUENCE [LARGE SCALE GENOMIC DNA]</scope>
    <source>
        <strain evidence="3">cv. B73</strain>
    </source>
</reference>
<reference evidence="1" key="1">
    <citation type="journal article" date="2009" name="PLoS Genet.">
        <title>Sequencing, mapping, and analysis of 27,455 maize full-length cDNAs.</title>
        <authorList>
            <person name="Soderlund C."/>
            <person name="Descour A."/>
            <person name="Kudrna D."/>
            <person name="Bomhoff M."/>
            <person name="Boyd L."/>
            <person name="Currie J."/>
            <person name="Angelova A."/>
            <person name="Collura K."/>
            <person name="Wissotski M."/>
            <person name="Ashley E."/>
            <person name="Morrow D."/>
            <person name="Fernandes J."/>
            <person name="Walbot V."/>
            <person name="Yu Y."/>
        </authorList>
    </citation>
    <scope>NUCLEOTIDE SEQUENCE</scope>
    <source>
        <strain evidence="1">B73</strain>
    </source>
</reference>
<dbReference type="Gramene" id="Zm00001eb087400_T001">
    <property type="protein sequence ID" value="Zm00001eb087400_P001"/>
    <property type="gene ID" value="Zm00001eb087400"/>
</dbReference>
<keyword evidence="3" id="KW-1185">Reference proteome</keyword>
<dbReference type="EMBL" id="BT034020">
    <property type="protein sequence ID" value="ACF79025.1"/>
    <property type="molecule type" value="mRNA"/>
</dbReference>
<proteinExistence type="evidence at transcript level"/>
<protein>
    <submittedName>
        <fullName evidence="1 2">Uncharacterized protein</fullName>
    </submittedName>
</protein>
<sequence length="150" mass="16229">MAPWMPAPLLDAPTRFLACSPSHRPSSAYPWRREQQPLSVDGMLQPPPSRYLLFSIFAAASGRPQPSIICPSSPWCQQHANGSTIGAAVCASSISSHQVVSLSVLACSSFISLCCPCRDACVISGLFLCMVRKRILGKIDEENMFQFGAL</sequence>
<dbReference type="Proteomes" id="UP000007305">
    <property type="component" value="Chromosome 2"/>
</dbReference>
<evidence type="ECO:0000313" key="1">
    <source>
        <dbReference type="EMBL" id="ACF79025.1"/>
    </source>
</evidence>
<dbReference type="HOGENOM" id="CLU_1743182_0_0_1"/>
<accession>B4FA82</accession>
<evidence type="ECO:0000313" key="2">
    <source>
        <dbReference type="EnsemblPlants" id="Zm00001eb087400_P001"/>
    </source>
</evidence>